<keyword evidence="1" id="KW-1133">Transmembrane helix</keyword>
<evidence type="ECO:0000256" key="1">
    <source>
        <dbReference type="SAM" id="Phobius"/>
    </source>
</evidence>
<keyword evidence="1" id="KW-0812">Transmembrane</keyword>
<evidence type="ECO:0000313" key="3">
    <source>
        <dbReference type="Proteomes" id="UP001211894"/>
    </source>
</evidence>
<name>A0ABT4X2Q6_9BACI</name>
<dbReference type="Proteomes" id="UP001211894">
    <property type="component" value="Unassembled WGS sequence"/>
</dbReference>
<dbReference type="InterPro" id="IPR058725">
    <property type="entry name" value="YczF"/>
</dbReference>
<sequence>MRITGISFFLFICMMTVSVMLDVLQGMTFTEATQNNVAAFGVITLGDWLIVIFFFVIIFVEVIMILKKKKQQS</sequence>
<reference evidence="2 3" key="1">
    <citation type="submission" date="2023-01" db="EMBL/GenBank/DDBJ databases">
        <title>Bacillus changyiensis sp. nov., isolated from a coastal deposit.</title>
        <authorList>
            <person name="Xiao G."/>
            <person name="Lai Q."/>
            <person name="Hu Z."/>
            <person name="Shao Z."/>
        </authorList>
    </citation>
    <scope>NUCLEOTIDE SEQUENCE [LARGE SCALE GENOMIC DNA]</scope>
    <source>
        <strain evidence="2 3">CLL-7-23</strain>
    </source>
</reference>
<protein>
    <submittedName>
        <fullName evidence="2">Uncharacterized protein</fullName>
    </submittedName>
</protein>
<dbReference type="Pfam" id="PF26310">
    <property type="entry name" value="YczF"/>
    <property type="match status" value="1"/>
</dbReference>
<keyword evidence="3" id="KW-1185">Reference proteome</keyword>
<evidence type="ECO:0000313" key="2">
    <source>
        <dbReference type="EMBL" id="MDA7026470.1"/>
    </source>
</evidence>
<feature type="transmembrane region" description="Helical" evidence="1">
    <location>
        <begin position="37"/>
        <end position="66"/>
    </location>
</feature>
<proteinExistence type="predicted"/>
<dbReference type="RefSeq" id="WP_271340328.1">
    <property type="nucleotide sequence ID" value="NZ_JAQKAB010000004.1"/>
</dbReference>
<keyword evidence="1" id="KW-0472">Membrane</keyword>
<comment type="caution">
    <text evidence="2">The sequence shown here is derived from an EMBL/GenBank/DDBJ whole genome shotgun (WGS) entry which is preliminary data.</text>
</comment>
<gene>
    <name evidence="2" type="ORF">PJ311_07550</name>
</gene>
<dbReference type="EMBL" id="JAQKAB010000004">
    <property type="protein sequence ID" value="MDA7026470.1"/>
    <property type="molecule type" value="Genomic_DNA"/>
</dbReference>
<organism evidence="2 3">
    <name type="scientific">Bacillus changyiensis</name>
    <dbReference type="NCBI Taxonomy" id="3004103"/>
    <lineage>
        <taxon>Bacteria</taxon>
        <taxon>Bacillati</taxon>
        <taxon>Bacillota</taxon>
        <taxon>Bacilli</taxon>
        <taxon>Bacillales</taxon>
        <taxon>Bacillaceae</taxon>
        <taxon>Bacillus</taxon>
    </lineage>
</organism>
<accession>A0ABT4X2Q6</accession>